<dbReference type="OMA" id="CYDSIPR"/>
<evidence type="ECO:0000256" key="12">
    <source>
        <dbReference type="ARBA" id="ARBA00048173"/>
    </source>
</evidence>
<gene>
    <name evidence="15" type="ORF">CLUG_05424</name>
</gene>
<reference evidence="15 16" key="1">
    <citation type="journal article" date="2009" name="Nature">
        <title>Evolution of pathogenicity and sexual reproduction in eight Candida genomes.</title>
        <authorList>
            <person name="Butler G."/>
            <person name="Rasmussen M.D."/>
            <person name="Lin M.F."/>
            <person name="Santos M.A."/>
            <person name="Sakthikumar S."/>
            <person name="Munro C.A."/>
            <person name="Rheinbay E."/>
            <person name="Grabherr M."/>
            <person name="Forche A."/>
            <person name="Reedy J.L."/>
            <person name="Agrafioti I."/>
            <person name="Arnaud M.B."/>
            <person name="Bates S."/>
            <person name="Brown A.J."/>
            <person name="Brunke S."/>
            <person name="Costanzo M.C."/>
            <person name="Fitzpatrick D.A."/>
            <person name="de Groot P.W."/>
            <person name="Harris D."/>
            <person name="Hoyer L.L."/>
            <person name="Hube B."/>
            <person name="Klis F.M."/>
            <person name="Kodira C."/>
            <person name="Lennard N."/>
            <person name="Logue M.E."/>
            <person name="Martin R."/>
            <person name="Neiman A.M."/>
            <person name="Nikolaou E."/>
            <person name="Quail M.A."/>
            <person name="Quinn J."/>
            <person name="Santos M.C."/>
            <person name="Schmitzberger F.F."/>
            <person name="Sherlock G."/>
            <person name="Shah P."/>
            <person name="Silverstein K.A."/>
            <person name="Skrzypek M.S."/>
            <person name="Soll D."/>
            <person name="Staggs R."/>
            <person name="Stansfield I."/>
            <person name="Stumpf M.P."/>
            <person name="Sudbery P.E."/>
            <person name="Srikantha T."/>
            <person name="Zeng Q."/>
            <person name="Berman J."/>
            <person name="Berriman M."/>
            <person name="Heitman J."/>
            <person name="Gow N.A."/>
            <person name="Lorenz M.C."/>
            <person name="Birren B.W."/>
            <person name="Kellis M."/>
            <person name="Cuomo C.A."/>
        </authorList>
    </citation>
    <scope>NUCLEOTIDE SEQUENCE [LARGE SCALE GENOMIC DNA]</scope>
    <source>
        <strain evidence="15 16">ATCC 42720</strain>
    </source>
</reference>
<evidence type="ECO:0000256" key="10">
    <source>
        <dbReference type="ARBA" id="ARBA00022918"/>
    </source>
</evidence>
<dbReference type="SMART" id="SM00975">
    <property type="entry name" value="Telomerase_RBD"/>
    <property type="match status" value="1"/>
</dbReference>
<dbReference type="PROSITE" id="PS50878">
    <property type="entry name" value="RT_POL"/>
    <property type="match status" value="1"/>
</dbReference>
<dbReference type="Pfam" id="PF00078">
    <property type="entry name" value="RVT_1"/>
    <property type="match status" value="1"/>
</dbReference>
<proteinExistence type="inferred from homology"/>
<dbReference type="OrthoDB" id="289721at2759"/>
<dbReference type="AlphaFoldDB" id="C4YAV9"/>
<dbReference type="KEGG" id="clu:CLUG_05424"/>
<name>C4YAV9_CLAL4</name>
<keyword evidence="5 13" id="KW-0808">Transferase</keyword>
<dbReference type="GO" id="GO:0042162">
    <property type="term" value="F:telomeric DNA binding"/>
    <property type="evidence" value="ECO:0007669"/>
    <property type="project" value="TreeGrafter"/>
</dbReference>
<sequence>MDRYSSLLAFVTQEFPDINKDELLADNEFDERTQKFECFLNNTLICKKNEVTSSRVLSSICNKADITHQNYYEFVDNLVSEVRSLDRSAICGLFDVSLSGSFTSNPFSNFQVHVLKDENWARLCEKLGRLRFAYLLICSSCFVYHAKTNTYINLYGTQTHLRKKAKEFIFKTKMFYRWRWNHDSVCLLQGTPQQIGSTIFDIDFERKNNPKKFKRFLDLLLVAKRNEEKIDYSYIFANIVKKRVSHESVFDNSSSFKDVLRFTFSVTDLIFPKAMFGCKYNMNVIRERVRKTLRAQRLEAIEQRSLMLHLKLNTITWLGKKRTIDSIQDKKSREEMLSKFLKWYFNSFLVLLIKSFWYVTDVISDSTQSGLACALFPHRTWNRLSGEWLNSYISRYLHEVSGQDHSKYNHGILRLIPKKNDFRPLCTPWQSRTSSENERQAYDRDIIRPVRDILREQQKKIDANKAFRCFSVRDICRHISEFKRTLSELHDGHIPPLFGIKFDMKHCYDNLNQAKIIECIENLFSAEEEQEIYYVRTYSCNSEASTYGKSFRTISKRRGISNFNLFENAPNSFGGRNLFKDQCRTTCFTKSEILDIVKDQVLNSTIEIPQRRNKIFTRKEGVFQGLPLSATFCEIVYNHLVDHVFFPSPTQESVLLRLADDFLFLSTKIAECEHVLSLATSKASSEYGAYVNQEKCCAIGGDAHIVNFVGLEIDIKSLSYRRKTLVALKLPTNTSRSLKAILAYLEWSFNARLSDHLLDTYMVPKHAIIDNVRDVLEPVLTGAQKYLPRNIKELKDEIRRFEVFITSIVRRIIFKVREQNDDHELVTLVCSMCAQVIGEKLTAINTTSILEDLMSSLNDTK</sequence>
<dbReference type="Pfam" id="PF12009">
    <property type="entry name" value="Telomerase_RBD"/>
    <property type="match status" value="1"/>
</dbReference>
<dbReference type="Proteomes" id="UP000007703">
    <property type="component" value="Unassembled WGS sequence"/>
</dbReference>
<dbReference type="FunCoup" id="C4YAV9">
    <property type="interactions" value="303"/>
</dbReference>
<keyword evidence="9 13" id="KW-0779">Telomere</keyword>
<evidence type="ECO:0000259" key="14">
    <source>
        <dbReference type="PROSITE" id="PS50878"/>
    </source>
</evidence>
<evidence type="ECO:0000256" key="9">
    <source>
        <dbReference type="ARBA" id="ARBA00022895"/>
    </source>
</evidence>
<keyword evidence="8 13" id="KW-0460">Magnesium</keyword>
<dbReference type="HOGENOM" id="CLU_012565_0_0_1"/>
<dbReference type="GO" id="GO:0007004">
    <property type="term" value="P:telomere maintenance via telomerase"/>
    <property type="evidence" value="ECO:0007669"/>
    <property type="project" value="TreeGrafter"/>
</dbReference>
<dbReference type="InParanoid" id="C4YAV9"/>
<evidence type="ECO:0000256" key="7">
    <source>
        <dbReference type="ARBA" id="ARBA00022723"/>
    </source>
</evidence>
<dbReference type="GeneID" id="8495014"/>
<dbReference type="STRING" id="306902.C4YAV9"/>
<dbReference type="EC" id="2.7.7.49" evidence="2 13"/>
<dbReference type="PANTHER" id="PTHR12066:SF0">
    <property type="entry name" value="TELOMERASE REVERSE TRANSCRIPTASE"/>
    <property type="match status" value="1"/>
</dbReference>
<evidence type="ECO:0000313" key="16">
    <source>
        <dbReference type="Proteomes" id="UP000007703"/>
    </source>
</evidence>
<evidence type="ECO:0000256" key="1">
    <source>
        <dbReference type="ARBA" id="ARBA00008001"/>
    </source>
</evidence>
<evidence type="ECO:0000256" key="6">
    <source>
        <dbReference type="ARBA" id="ARBA00022695"/>
    </source>
</evidence>
<comment type="catalytic activity">
    <reaction evidence="12 13">
        <text>DNA(n) + a 2'-deoxyribonucleoside 5'-triphosphate = DNA(n+1) + diphosphate</text>
        <dbReference type="Rhea" id="RHEA:22508"/>
        <dbReference type="Rhea" id="RHEA-COMP:17339"/>
        <dbReference type="Rhea" id="RHEA-COMP:17340"/>
        <dbReference type="ChEBI" id="CHEBI:33019"/>
        <dbReference type="ChEBI" id="CHEBI:61560"/>
        <dbReference type="ChEBI" id="CHEBI:173112"/>
        <dbReference type="EC" id="2.7.7.49"/>
    </reaction>
</comment>
<keyword evidence="4 13" id="KW-0158">Chromosome</keyword>
<protein>
    <recommendedName>
        <fullName evidence="3 13">Telomerase reverse transcriptase</fullName>
        <ecNumber evidence="2 13">2.7.7.49</ecNumber>
    </recommendedName>
    <alternativeName>
        <fullName evidence="13">Telomerase catalytic subunit</fullName>
    </alternativeName>
</protein>
<dbReference type="InterPro" id="IPR000477">
    <property type="entry name" value="RT_dom"/>
</dbReference>
<dbReference type="CDD" id="cd01648">
    <property type="entry name" value="TERT"/>
    <property type="match status" value="1"/>
</dbReference>
<evidence type="ECO:0000256" key="11">
    <source>
        <dbReference type="ARBA" id="ARBA00023242"/>
    </source>
</evidence>
<dbReference type="InterPro" id="IPR021891">
    <property type="entry name" value="Telomerase_RBD"/>
</dbReference>
<evidence type="ECO:0000256" key="13">
    <source>
        <dbReference type="RuleBase" id="RU365061"/>
    </source>
</evidence>
<comment type="subcellular location">
    <subcellularLocation>
        <location evidence="13">Nucleus</location>
    </subcellularLocation>
    <subcellularLocation>
        <location evidence="13">Chromosome</location>
        <location evidence="13">Telomere</location>
    </subcellularLocation>
</comment>
<evidence type="ECO:0000256" key="5">
    <source>
        <dbReference type="ARBA" id="ARBA00022679"/>
    </source>
</evidence>
<dbReference type="GO" id="GO:0046872">
    <property type="term" value="F:metal ion binding"/>
    <property type="evidence" value="ECO:0007669"/>
    <property type="project" value="UniProtKB-KW"/>
</dbReference>
<feature type="domain" description="Reverse transcriptase" evidence="14">
    <location>
        <begin position="397"/>
        <end position="713"/>
    </location>
</feature>
<keyword evidence="11 13" id="KW-0539">Nucleus</keyword>
<evidence type="ECO:0000256" key="3">
    <source>
        <dbReference type="ARBA" id="ARBA00016182"/>
    </source>
</evidence>
<evidence type="ECO:0000256" key="4">
    <source>
        <dbReference type="ARBA" id="ARBA00022454"/>
    </source>
</evidence>
<dbReference type="GO" id="GO:0000333">
    <property type="term" value="C:telomerase catalytic core complex"/>
    <property type="evidence" value="ECO:0007669"/>
    <property type="project" value="TreeGrafter"/>
</dbReference>
<organism evidence="15 16">
    <name type="scientific">Clavispora lusitaniae (strain ATCC 42720)</name>
    <name type="common">Yeast</name>
    <name type="synonym">Candida lusitaniae</name>
    <dbReference type="NCBI Taxonomy" id="306902"/>
    <lineage>
        <taxon>Eukaryota</taxon>
        <taxon>Fungi</taxon>
        <taxon>Dikarya</taxon>
        <taxon>Ascomycota</taxon>
        <taxon>Saccharomycotina</taxon>
        <taxon>Pichiomycetes</taxon>
        <taxon>Metschnikowiaceae</taxon>
        <taxon>Clavispora</taxon>
    </lineage>
</organism>
<dbReference type="EMBL" id="CH408082">
    <property type="protein sequence ID" value="EEQ41296.1"/>
    <property type="molecule type" value="Genomic_DNA"/>
</dbReference>
<keyword evidence="10 13" id="KW-0695">RNA-directed DNA polymerase</keyword>
<comment type="function">
    <text evidence="13">Telomerase is a ribonucleoprotein enzyme essential for the replication of chromosome termini in most eukaryotes. It elongates telomeres. It is a reverse transcriptase that adds simple sequence repeats to chromosome ends by copying a template sequence within the RNA component of the enzyme.</text>
</comment>
<comment type="similarity">
    <text evidence="1 13">Belongs to the reverse transcriptase family. Telomerase subfamily.</text>
</comment>
<dbReference type="VEuPathDB" id="FungiDB:CLUG_05424"/>
<keyword evidence="6 13" id="KW-0548">Nucleotidyltransferase</keyword>
<dbReference type="GO" id="GO:0003720">
    <property type="term" value="F:telomerase activity"/>
    <property type="evidence" value="ECO:0007669"/>
    <property type="project" value="InterPro"/>
</dbReference>
<dbReference type="Gene3D" id="1.10.132.70">
    <property type="match status" value="1"/>
</dbReference>
<evidence type="ECO:0000256" key="2">
    <source>
        <dbReference type="ARBA" id="ARBA00012493"/>
    </source>
</evidence>
<dbReference type="PANTHER" id="PTHR12066">
    <property type="entry name" value="TELOMERASE REVERSE TRANSCRIPTASE"/>
    <property type="match status" value="1"/>
</dbReference>
<dbReference type="PRINTS" id="PR01365">
    <property type="entry name" value="TELOMERASERT"/>
</dbReference>
<evidence type="ECO:0000256" key="8">
    <source>
        <dbReference type="ARBA" id="ARBA00022842"/>
    </source>
</evidence>
<accession>C4YAV9</accession>
<dbReference type="GO" id="GO:0000781">
    <property type="term" value="C:chromosome, telomeric region"/>
    <property type="evidence" value="ECO:0007669"/>
    <property type="project" value="UniProtKB-SubCell"/>
</dbReference>
<dbReference type="InterPro" id="IPR003545">
    <property type="entry name" value="Telomerase_RT"/>
</dbReference>
<keyword evidence="7 13" id="KW-0479">Metal-binding</keyword>
<dbReference type="GO" id="GO:0070034">
    <property type="term" value="F:telomerase RNA binding"/>
    <property type="evidence" value="ECO:0007669"/>
    <property type="project" value="TreeGrafter"/>
</dbReference>
<evidence type="ECO:0000313" key="15">
    <source>
        <dbReference type="EMBL" id="EEQ41296.1"/>
    </source>
</evidence>